<name>A0A4Y3V9Q5_9ACTN</name>
<protein>
    <submittedName>
        <fullName evidence="2">Uncharacterized protein</fullName>
    </submittedName>
</protein>
<organism evidence="2 3">
    <name type="scientific">Streptomyces spinoverrucosus</name>
    <dbReference type="NCBI Taxonomy" id="284043"/>
    <lineage>
        <taxon>Bacteria</taxon>
        <taxon>Bacillati</taxon>
        <taxon>Actinomycetota</taxon>
        <taxon>Actinomycetes</taxon>
        <taxon>Kitasatosporales</taxon>
        <taxon>Streptomycetaceae</taxon>
        <taxon>Streptomyces</taxon>
    </lineage>
</organism>
<accession>A0A4Y3V9Q5</accession>
<evidence type="ECO:0000313" key="2">
    <source>
        <dbReference type="EMBL" id="GEC03922.1"/>
    </source>
</evidence>
<evidence type="ECO:0000313" key="3">
    <source>
        <dbReference type="Proteomes" id="UP000317881"/>
    </source>
</evidence>
<gene>
    <name evidence="2" type="ORF">SSP24_15770</name>
</gene>
<dbReference type="AlphaFoldDB" id="A0A4Y3V9Q5"/>
<dbReference type="RefSeq" id="WP_218037072.1">
    <property type="nucleotide sequence ID" value="NZ_BJND01000008.1"/>
</dbReference>
<keyword evidence="3" id="KW-1185">Reference proteome</keyword>
<dbReference type="EMBL" id="BJND01000008">
    <property type="protein sequence ID" value="GEC03922.1"/>
    <property type="molecule type" value="Genomic_DNA"/>
</dbReference>
<dbReference type="Proteomes" id="UP000317881">
    <property type="component" value="Unassembled WGS sequence"/>
</dbReference>
<sequence length="252" mass="26869">MGVALSAVLAGPAWGAEGGGKAPPDPTPGGPERPYEPDVAGPRNVDFLRVGVTGDGGDGVRVAFDRTSRAEPAGPPAAPRRFVFLFDESLRFHPDDFPVCARSTIEQGGTAACPESSQVGRGTSHLYPEGTADVYAFNTRHANGLRGALVVIPASGTILELTWEKVTKPYRDRGYRWALDEIVPPTPVPPQQRVGTRRFELTWGATHGPASFATLTGTKHGKLRFGLWSEFVTGQVVLPETTSGITNRARAL</sequence>
<reference evidence="2 3" key="1">
    <citation type="submission" date="2019-06" db="EMBL/GenBank/DDBJ databases">
        <title>Whole genome shotgun sequence of Streptomyces spinoverrucosus NBRC 14228.</title>
        <authorList>
            <person name="Hosoyama A."/>
            <person name="Uohara A."/>
            <person name="Ohji S."/>
            <person name="Ichikawa N."/>
        </authorList>
    </citation>
    <scope>NUCLEOTIDE SEQUENCE [LARGE SCALE GENOMIC DNA]</scope>
    <source>
        <strain evidence="2 3">NBRC 14228</strain>
    </source>
</reference>
<evidence type="ECO:0000256" key="1">
    <source>
        <dbReference type="SAM" id="MobiDB-lite"/>
    </source>
</evidence>
<comment type="caution">
    <text evidence="2">The sequence shown here is derived from an EMBL/GenBank/DDBJ whole genome shotgun (WGS) entry which is preliminary data.</text>
</comment>
<proteinExistence type="predicted"/>
<feature type="region of interest" description="Disordered" evidence="1">
    <location>
        <begin position="13"/>
        <end position="42"/>
    </location>
</feature>